<evidence type="ECO:0000256" key="3">
    <source>
        <dbReference type="PIRSR" id="PIRSR004848-1"/>
    </source>
</evidence>
<evidence type="ECO:0000259" key="5">
    <source>
        <dbReference type="Pfam" id="PF01168"/>
    </source>
</evidence>
<dbReference type="InterPro" id="IPR029066">
    <property type="entry name" value="PLP-binding_barrel"/>
</dbReference>
<dbReference type="Pfam" id="PF01168">
    <property type="entry name" value="Ala_racemase_N"/>
    <property type="match status" value="1"/>
</dbReference>
<name>A0A1G5UW70_9FIRM</name>
<dbReference type="Gene3D" id="3.20.20.10">
    <property type="entry name" value="Alanine racemase"/>
    <property type="match status" value="1"/>
</dbReference>
<dbReference type="GeneID" id="87755225"/>
<dbReference type="FunFam" id="3.20.20.10:FF:000018">
    <property type="entry name" value="Pyridoxal phosphate homeostasis protein"/>
    <property type="match status" value="1"/>
</dbReference>
<dbReference type="OrthoDB" id="9804072at2"/>
<reference evidence="6 7" key="1">
    <citation type="submission" date="2016-10" db="EMBL/GenBank/DDBJ databases">
        <authorList>
            <person name="de Groot N.N."/>
        </authorList>
    </citation>
    <scope>NUCLEOTIDE SEQUENCE [LARGE SCALE GENOMIC DNA]</scope>
    <source>
        <strain evidence="6 7">DSM 15230</strain>
    </source>
</reference>
<comment type="function">
    <text evidence="2">Pyridoxal 5'-phosphate (PLP)-binding protein, which is involved in PLP homeostasis.</text>
</comment>
<dbReference type="EMBL" id="FMXA01000003">
    <property type="protein sequence ID" value="SDA37839.1"/>
    <property type="molecule type" value="Genomic_DNA"/>
</dbReference>
<protein>
    <recommendedName>
        <fullName evidence="2">Pyridoxal phosphate homeostasis protein</fullName>
        <shortName evidence="2">PLP homeostasis protein</shortName>
    </recommendedName>
</protein>
<organism evidence="6 7">
    <name type="scientific">Allisonella histaminiformans</name>
    <dbReference type="NCBI Taxonomy" id="209880"/>
    <lineage>
        <taxon>Bacteria</taxon>
        <taxon>Bacillati</taxon>
        <taxon>Bacillota</taxon>
        <taxon>Negativicutes</taxon>
        <taxon>Veillonellales</taxon>
        <taxon>Veillonellaceae</taxon>
        <taxon>Allisonella</taxon>
    </lineage>
</organism>
<dbReference type="CDD" id="cd00635">
    <property type="entry name" value="PLPDE_III_YBL036c_like"/>
    <property type="match status" value="1"/>
</dbReference>
<evidence type="ECO:0000313" key="6">
    <source>
        <dbReference type="EMBL" id="SDA37839.1"/>
    </source>
</evidence>
<proteinExistence type="inferred from homology"/>
<dbReference type="InterPro" id="IPR001608">
    <property type="entry name" value="Ala_racemase_N"/>
</dbReference>
<keyword evidence="7" id="KW-1185">Reference proteome</keyword>
<dbReference type="HAMAP" id="MF_02087">
    <property type="entry name" value="PLP_homeostasis"/>
    <property type="match status" value="1"/>
</dbReference>
<keyword evidence="1 2" id="KW-0663">Pyridoxal phosphate</keyword>
<evidence type="ECO:0000313" key="7">
    <source>
        <dbReference type="Proteomes" id="UP000199689"/>
    </source>
</evidence>
<dbReference type="PANTHER" id="PTHR10146">
    <property type="entry name" value="PROLINE SYNTHETASE CO-TRANSCRIBED BACTERIAL HOMOLOG PROTEIN"/>
    <property type="match status" value="1"/>
</dbReference>
<feature type="modified residue" description="N6-(pyridoxal phosphate)lysine" evidence="2 3">
    <location>
        <position position="35"/>
    </location>
</feature>
<evidence type="ECO:0000256" key="2">
    <source>
        <dbReference type="HAMAP-Rule" id="MF_02087"/>
    </source>
</evidence>
<gene>
    <name evidence="6" type="ORF">SAMN02910343_00175</name>
</gene>
<comment type="similarity">
    <text evidence="2 4">Belongs to the pyridoxal phosphate-binding protein YggS/PROSC family.</text>
</comment>
<feature type="domain" description="Alanine racemase N-terminal" evidence="5">
    <location>
        <begin position="9"/>
        <end position="227"/>
    </location>
</feature>
<dbReference type="STRING" id="209880.SAMN02910343_00175"/>
<dbReference type="GO" id="GO:0030170">
    <property type="term" value="F:pyridoxal phosphate binding"/>
    <property type="evidence" value="ECO:0007669"/>
    <property type="project" value="UniProtKB-UniRule"/>
</dbReference>
<dbReference type="InterPro" id="IPR011078">
    <property type="entry name" value="PyrdxlP_homeostasis"/>
</dbReference>
<dbReference type="RefSeq" id="WP_091362840.1">
    <property type="nucleotide sequence ID" value="NZ_FMXA01000003.1"/>
</dbReference>
<dbReference type="AlphaFoldDB" id="A0A1G5UW70"/>
<dbReference type="SUPFAM" id="SSF51419">
    <property type="entry name" value="PLP-binding barrel"/>
    <property type="match status" value="1"/>
</dbReference>
<evidence type="ECO:0000256" key="1">
    <source>
        <dbReference type="ARBA" id="ARBA00022898"/>
    </source>
</evidence>
<evidence type="ECO:0000256" key="4">
    <source>
        <dbReference type="RuleBase" id="RU004514"/>
    </source>
</evidence>
<dbReference type="NCBIfam" id="TIGR00044">
    <property type="entry name" value="YggS family pyridoxal phosphate-dependent enzyme"/>
    <property type="match status" value="1"/>
</dbReference>
<dbReference type="Proteomes" id="UP000199689">
    <property type="component" value="Unassembled WGS sequence"/>
</dbReference>
<comment type="cofactor">
    <cofactor evidence="3">
        <name>pyridoxal 5'-phosphate</name>
        <dbReference type="ChEBI" id="CHEBI:597326"/>
    </cofactor>
</comment>
<dbReference type="PIRSF" id="PIRSF004848">
    <property type="entry name" value="YBL036c_PLPDEIII"/>
    <property type="match status" value="1"/>
</dbReference>
<dbReference type="PANTHER" id="PTHR10146:SF14">
    <property type="entry name" value="PYRIDOXAL PHOSPHATE HOMEOSTASIS PROTEIN"/>
    <property type="match status" value="1"/>
</dbReference>
<sequence>MSEVTTRLKEVQNRIEAARMRSPYQQDVTLVAVTKFHPVSEMKEVIAQGVTQVGENRVQEMEEKYEFLSQEPITWNLQGHLQKNKVKKAVAMADLIQSGDSISILQEIDKRAGQIGKVQDVLLEFNISGEETKTGIEPDAFEEAVEAAKALPNIRVCGLMCMAPDFGDLEKTRPVFREGHELYKKLQKKFPEGQIHILSMGMSHDFEIAIEEGANMVRIGTAIFGARVYR</sequence>
<accession>A0A1G5UW70</accession>